<dbReference type="EMBL" id="CP000089">
    <property type="protein sequence ID" value="AAZ47351.1"/>
    <property type="molecule type" value="Genomic_DNA"/>
</dbReference>
<sequence length="118" mass="12444">MRRWLSILLLVFLPFQFSWAAVAGYCQHETGAAAQHFGHHDHQHQAAADQDGTPDAKTLGGGIDGDCVACHASCAAAIFSMASLPASSSASFAIPWLPGNLTAPPLAHPERPNWSVLA</sequence>
<feature type="signal peptide" evidence="2">
    <location>
        <begin position="1"/>
        <end position="20"/>
    </location>
</feature>
<accession>Q47CT0</accession>
<dbReference type="OrthoDB" id="6717343at2"/>
<protein>
    <recommendedName>
        <fullName evidence="4">Cobalt-zinc-cadmium resistance protein CzcI</fullName>
    </recommendedName>
</protein>
<dbReference type="STRING" id="159087.Daro_2621"/>
<organism evidence="3">
    <name type="scientific">Dechloromonas aromatica (strain RCB)</name>
    <dbReference type="NCBI Taxonomy" id="159087"/>
    <lineage>
        <taxon>Bacteria</taxon>
        <taxon>Pseudomonadati</taxon>
        <taxon>Pseudomonadota</taxon>
        <taxon>Betaproteobacteria</taxon>
        <taxon>Rhodocyclales</taxon>
        <taxon>Azonexaceae</taxon>
        <taxon>Dechloromonas</taxon>
    </lineage>
</organism>
<dbReference type="KEGG" id="dar:Daro_2621"/>
<evidence type="ECO:0000313" key="3">
    <source>
        <dbReference type="EMBL" id="AAZ47351.1"/>
    </source>
</evidence>
<dbReference type="AlphaFoldDB" id="Q47CT0"/>
<dbReference type="eggNOG" id="ENOG5032Y09">
    <property type="taxonomic scope" value="Bacteria"/>
</dbReference>
<proteinExistence type="predicted"/>
<reference evidence="3" key="1">
    <citation type="submission" date="2005-08" db="EMBL/GenBank/DDBJ databases">
        <title>Complete sequence of Dechloromonas aromatica RCB.</title>
        <authorList>
            <person name="Salinero K.K."/>
            <person name="Copeland A."/>
            <person name="Lucas S."/>
            <person name="Lapidus A."/>
            <person name="Barry K."/>
            <person name="Detter J.C."/>
            <person name="Glavina T."/>
            <person name="Hammon N."/>
            <person name="Israni S."/>
            <person name="Pitluck S."/>
            <person name="Di Bartolo G."/>
            <person name="Trong S."/>
            <person name="Schmutz J."/>
            <person name="Larimer F."/>
            <person name="Land M."/>
            <person name="Ivanova N."/>
            <person name="Richardson P."/>
        </authorList>
    </citation>
    <scope>NUCLEOTIDE SEQUENCE</scope>
    <source>
        <strain evidence="3">RCB</strain>
    </source>
</reference>
<dbReference type="GO" id="GO:0046686">
    <property type="term" value="P:response to cadmium ion"/>
    <property type="evidence" value="ECO:0007669"/>
    <property type="project" value="InterPro"/>
</dbReference>
<evidence type="ECO:0008006" key="4">
    <source>
        <dbReference type="Google" id="ProtNLM"/>
    </source>
</evidence>
<name>Q47CT0_DECAR</name>
<dbReference type="HOGENOM" id="CLU_151310_0_0_4"/>
<evidence type="ECO:0000256" key="2">
    <source>
        <dbReference type="SAM" id="SignalP"/>
    </source>
</evidence>
<feature type="chain" id="PRO_5004233353" description="Cobalt-zinc-cadmium resistance protein CzcI" evidence="2">
    <location>
        <begin position="21"/>
        <end position="118"/>
    </location>
</feature>
<keyword evidence="2" id="KW-0732">Signal</keyword>
<dbReference type="NCBIfam" id="NF045614">
    <property type="entry name" value="efflu_CzcI_Cupr"/>
    <property type="match status" value="1"/>
</dbReference>
<gene>
    <name evidence="3" type="ordered locus">Daro_2621</name>
</gene>
<feature type="region of interest" description="Disordered" evidence="1">
    <location>
        <begin position="36"/>
        <end position="56"/>
    </location>
</feature>
<evidence type="ECO:0000256" key="1">
    <source>
        <dbReference type="SAM" id="MobiDB-lite"/>
    </source>
</evidence>
<dbReference type="InterPro" id="IPR055013">
    <property type="entry name" value="CzcI"/>
</dbReference>